<keyword evidence="2" id="KW-1185">Reference proteome</keyword>
<sequence>MVCRVCQVIQALTEHQADQAPHRTHHVFRNESSNHHHVYRVRKGLAACRDILDSQVILEMQALPDDLDWMVSQESQAKTVHQARLVQ</sequence>
<evidence type="ECO:0000313" key="2">
    <source>
        <dbReference type="Proteomes" id="UP000267096"/>
    </source>
</evidence>
<accession>A0A3P6PMV9</accession>
<dbReference type="AlphaFoldDB" id="A0A3P6PMV9"/>
<dbReference type="Proteomes" id="UP000267096">
    <property type="component" value="Unassembled WGS sequence"/>
</dbReference>
<dbReference type="EMBL" id="UYRR01024715">
    <property type="protein sequence ID" value="VDK34127.1"/>
    <property type="molecule type" value="Genomic_DNA"/>
</dbReference>
<proteinExistence type="predicted"/>
<protein>
    <submittedName>
        <fullName evidence="1">Uncharacterized protein</fullName>
    </submittedName>
</protein>
<evidence type="ECO:0000313" key="1">
    <source>
        <dbReference type="EMBL" id="VDK34127.1"/>
    </source>
</evidence>
<gene>
    <name evidence="1" type="ORF">ASIM_LOCUS8761</name>
</gene>
<feature type="non-terminal residue" evidence="1">
    <location>
        <position position="87"/>
    </location>
</feature>
<organism evidence="1 2">
    <name type="scientific">Anisakis simplex</name>
    <name type="common">Herring worm</name>
    <dbReference type="NCBI Taxonomy" id="6269"/>
    <lineage>
        <taxon>Eukaryota</taxon>
        <taxon>Metazoa</taxon>
        <taxon>Ecdysozoa</taxon>
        <taxon>Nematoda</taxon>
        <taxon>Chromadorea</taxon>
        <taxon>Rhabditida</taxon>
        <taxon>Spirurina</taxon>
        <taxon>Ascaridomorpha</taxon>
        <taxon>Ascaridoidea</taxon>
        <taxon>Anisakidae</taxon>
        <taxon>Anisakis</taxon>
        <taxon>Anisakis simplex complex</taxon>
    </lineage>
</organism>
<reference evidence="1 2" key="1">
    <citation type="submission" date="2018-11" db="EMBL/GenBank/DDBJ databases">
        <authorList>
            <consortium name="Pathogen Informatics"/>
        </authorList>
    </citation>
    <scope>NUCLEOTIDE SEQUENCE [LARGE SCALE GENOMIC DNA]</scope>
</reference>
<name>A0A3P6PMV9_ANISI</name>